<dbReference type="Pfam" id="PF20431">
    <property type="entry name" value="E_motif"/>
    <property type="match status" value="1"/>
</dbReference>
<dbReference type="Gene3D" id="1.25.40.10">
    <property type="entry name" value="Tetratricopeptide repeat domain"/>
    <property type="match status" value="6"/>
</dbReference>
<proteinExistence type="inferred from homology"/>
<dbReference type="InterPro" id="IPR002885">
    <property type="entry name" value="PPR_rpt"/>
</dbReference>
<name>A0A5J4ZC31_9ASTE</name>
<keyword evidence="1" id="KW-0677">Repeat</keyword>
<dbReference type="Pfam" id="PF13041">
    <property type="entry name" value="PPR_2"/>
    <property type="match status" value="3"/>
</dbReference>
<evidence type="ECO:0000256" key="1">
    <source>
        <dbReference type="ARBA" id="ARBA00022737"/>
    </source>
</evidence>
<feature type="repeat" description="PPR" evidence="3">
    <location>
        <begin position="203"/>
        <end position="237"/>
    </location>
</feature>
<keyword evidence="5" id="KW-1185">Reference proteome</keyword>
<accession>A0A5J4ZC31</accession>
<dbReference type="FunFam" id="1.25.40.10:FF:000724">
    <property type="entry name" value="Putative pentatricopeptide repeat-containing protein"/>
    <property type="match status" value="1"/>
</dbReference>
<feature type="repeat" description="PPR" evidence="3">
    <location>
        <begin position="516"/>
        <end position="546"/>
    </location>
</feature>
<dbReference type="GO" id="GO:0009451">
    <property type="term" value="P:RNA modification"/>
    <property type="evidence" value="ECO:0007669"/>
    <property type="project" value="InterPro"/>
</dbReference>
<dbReference type="Proteomes" id="UP000325577">
    <property type="component" value="Linkage Group LG9"/>
</dbReference>
<dbReference type="NCBIfam" id="TIGR00756">
    <property type="entry name" value="PPR"/>
    <property type="match status" value="6"/>
</dbReference>
<dbReference type="InterPro" id="IPR046960">
    <property type="entry name" value="PPR_At4g14850-like_plant"/>
</dbReference>
<evidence type="ECO:0000313" key="4">
    <source>
        <dbReference type="EMBL" id="KAA8514917.1"/>
    </source>
</evidence>
<feature type="repeat" description="PPR" evidence="3">
    <location>
        <begin position="411"/>
        <end position="445"/>
    </location>
</feature>
<evidence type="ECO:0000313" key="5">
    <source>
        <dbReference type="Proteomes" id="UP000325577"/>
    </source>
</evidence>
<dbReference type="FunFam" id="1.25.40.10:FF:000361">
    <property type="entry name" value="Pentatricopeptide repeat-containing protein chloroplastic"/>
    <property type="match status" value="1"/>
</dbReference>
<feature type="repeat" description="PPR" evidence="3">
    <location>
        <begin position="277"/>
        <end position="311"/>
    </location>
</feature>
<dbReference type="GO" id="GO:0003723">
    <property type="term" value="F:RNA binding"/>
    <property type="evidence" value="ECO:0007669"/>
    <property type="project" value="InterPro"/>
</dbReference>
<organism evidence="4 5">
    <name type="scientific">Nyssa sinensis</name>
    <dbReference type="NCBI Taxonomy" id="561372"/>
    <lineage>
        <taxon>Eukaryota</taxon>
        <taxon>Viridiplantae</taxon>
        <taxon>Streptophyta</taxon>
        <taxon>Embryophyta</taxon>
        <taxon>Tracheophyta</taxon>
        <taxon>Spermatophyta</taxon>
        <taxon>Magnoliopsida</taxon>
        <taxon>eudicotyledons</taxon>
        <taxon>Gunneridae</taxon>
        <taxon>Pentapetalae</taxon>
        <taxon>asterids</taxon>
        <taxon>Cornales</taxon>
        <taxon>Nyssaceae</taxon>
        <taxon>Nyssa</taxon>
    </lineage>
</organism>
<evidence type="ECO:0008006" key="6">
    <source>
        <dbReference type="Google" id="ProtNLM"/>
    </source>
</evidence>
<dbReference type="FunFam" id="1.25.40.10:FF:000781">
    <property type="entry name" value="Pentatricopeptide repeat-containing protein"/>
    <property type="match status" value="1"/>
</dbReference>
<dbReference type="PROSITE" id="PS51375">
    <property type="entry name" value="PPR"/>
    <property type="match status" value="6"/>
</dbReference>
<feature type="repeat" description="PPR" evidence="3">
    <location>
        <begin position="647"/>
        <end position="681"/>
    </location>
</feature>
<dbReference type="EMBL" id="CM018052">
    <property type="protein sequence ID" value="KAA8514917.1"/>
    <property type="molecule type" value="Genomic_DNA"/>
</dbReference>
<dbReference type="FunFam" id="1.25.40.10:FF:000412">
    <property type="entry name" value="Putative pentatricopeptide repeat-containing protein"/>
    <property type="match status" value="1"/>
</dbReference>
<sequence length="912" mass="101840">MLELELGTQIVMMSEAFFLFLKKIRCSIGFIPDYQVFATILKSCAAISNIKLGKALHSHVVKLGHNSCQSVSKALLNTYAKCKAFDDCQKLFAQISHCDAVAWNIVLSGFAGSRNHDTEVMRLFYAMHIGKEPKPNSVTIAVILPVCARLGALDSGKSVHSYVIRAGLECHTLVGNALVSMYAKSGHVWDDAHAVFDGIAHKDVVSWNAMIAGFVENKFMDDAFKLFRQMLNCPTVPNYATLANILPVCAFLEEDVAYHLGKEIHCYVLRRAELVADISVVNALLSFYLRIGRMEEAESLFQRMKLRDLVSWNSIIAGYASNGEWLKALELFHEFLSMEMVGPDSVTLVSILPVCARLYNWQVGKQIHGYIIQHPSLRENTAVGNALISFYAKCSDIESAVQTFLLICKRDLISWNSMLDAFAESQLVTQFVNLLHWMLMEGIRPDSITILTTIQFCATVSRVEKVKEAHGFSIKSDLSRGDIEPKLENAIIDAYAKCGNMEYALKIFESLLGKRNVVTCNSMISGYVNCGSHDDAHMIFNRMSETDLTTWNLMVRVYAENDFHDQALSLFQELQNHGMKPDAVTFMSLLPVCAHLASVHLLRQCHGYVVRACFEDVHLKGAILDVYSKCGSINCAYNLFQSTPQKDLVMFTAMIGGYAMHGMGDKALGVFSHMLDLGIKPDHVIITAVLSACSHAGLVDEGLKIFDSIDKLHKIKPTMEQYACVVDLLARGGRINDAYSFVAGMPIEANANVWGTLLGACRTHHEVEVGRAVADHLFEIGTSDIGSYVVMSNLYAANARWDGVLEIRRLMRTKDLKKPAGCSWVEVERRKNVFIAGDSSHPQRSIIYSTLRTLDQQIKERCQDDFPKIFGQLNDMVFCSFKLQNIFKVEFQLCAENTPGHQGLTTDFRSEF</sequence>
<reference evidence="4 5" key="1">
    <citation type="submission" date="2019-09" db="EMBL/GenBank/DDBJ databases">
        <title>A chromosome-level genome assembly of the Chinese tupelo Nyssa sinensis.</title>
        <authorList>
            <person name="Yang X."/>
            <person name="Kang M."/>
            <person name="Yang Y."/>
            <person name="Xiong H."/>
            <person name="Wang M."/>
            <person name="Zhang Z."/>
            <person name="Wang Z."/>
            <person name="Wu H."/>
            <person name="Ma T."/>
            <person name="Liu J."/>
            <person name="Xi Z."/>
        </authorList>
    </citation>
    <scope>NUCLEOTIDE SEQUENCE [LARGE SCALE GENOMIC DNA]</scope>
    <source>
        <strain evidence="4">J267</strain>
        <tissue evidence="4">Leaf</tissue>
    </source>
</reference>
<dbReference type="OrthoDB" id="1904892at2759"/>
<dbReference type="AlphaFoldDB" id="A0A5J4ZC31"/>
<dbReference type="Pfam" id="PF01535">
    <property type="entry name" value="PPR"/>
    <property type="match status" value="4"/>
</dbReference>
<comment type="similarity">
    <text evidence="2">Belongs to the PPR family. PCMP-E subfamily.</text>
</comment>
<dbReference type="InterPro" id="IPR011990">
    <property type="entry name" value="TPR-like_helical_dom_sf"/>
</dbReference>
<evidence type="ECO:0000256" key="2">
    <source>
        <dbReference type="ARBA" id="ARBA00061659"/>
    </source>
</evidence>
<feature type="repeat" description="PPR" evidence="3">
    <location>
        <begin position="547"/>
        <end position="581"/>
    </location>
</feature>
<gene>
    <name evidence="4" type="ORF">F0562_018096</name>
</gene>
<dbReference type="FunFam" id="1.25.40.10:FF:000090">
    <property type="entry name" value="Pentatricopeptide repeat-containing protein, chloroplastic"/>
    <property type="match status" value="1"/>
</dbReference>
<evidence type="ECO:0000256" key="3">
    <source>
        <dbReference type="PROSITE-ProRule" id="PRU00708"/>
    </source>
</evidence>
<dbReference type="InterPro" id="IPR046848">
    <property type="entry name" value="E_motif"/>
</dbReference>
<dbReference type="PANTHER" id="PTHR47926:SF481">
    <property type="entry name" value="TETRATRICOPEPTIDE-LIKE HELICAL DOMAIN SUPERFAMILY"/>
    <property type="match status" value="1"/>
</dbReference>
<dbReference type="PANTHER" id="PTHR47926">
    <property type="entry name" value="PENTATRICOPEPTIDE REPEAT-CONTAINING PROTEIN"/>
    <property type="match status" value="1"/>
</dbReference>
<protein>
    <recommendedName>
        <fullName evidence="6">Pentatricopeptide repeat-containing protein</fullName>
    </recommendedName>
</protein>